<dbReference type="Proteomes" id="UP001138768">
    <property type="component" value="Unassembled WGS sequence"/>
</dbReference>
<dbReference type="EMBL" id="NRRY01000055">
    <property type="protein sequence ID" value="MBK1620998.1"/>
    <property type="molecule type" value="Genomic_DNA"/>
</dbReference>
<protein>
    <submittedName>
        <fullName evidence="1">Uncharacterized protein</fullName>
    </submittedName>
</protein>
<gene>
    <name evidence="1" type="ORF">CKO42_21750</name>
</gene>
<dbReference type="RefSeq" id="WP_200248882.1">
    <property type="nucleotide sequence ID" value="NZ_NRRY01000055.1"/>
</dbReference>
<accession>A0A9X1B609</accession>
<proteinExistence type="predicted"/>
<keyword evidence="2" id="KW-1185">Reference proteome</keyword>
<evidence type="ECO:0000313" key="2">
    <source>
        <dbReference type="Proteomes" id="UP001138768"/>
    </source>
</evidence>
<comment type="caution">
    <text evidence="1">The sequence shown here is derived from an EMBL/GenBank/DDBJ whole genome shotgun (WGS) entry which is preliminary data.</text>
</comment>
<name>A0A9X1B609_9GAMM</name>
<dbReference type="AlphaFoldDB" id="A0A9X1B609"/>
<evidence type="ECO:0000313" key="1">
    <source>
        <dbReference type="EMBL" id="MBK1620998.1"/>
    </source>
</evidence>
<organism evidence="1 2">
    <name type="scientific">Lamprobacter modestohalophilus</name>
    <dbReference type="NCBI Taxonomy" id="1064514"/>
    <lineage>
        <taxon>Bacteria</taxon>
        <taxon>Pseudomonadati</taxon>
        <taxon>Pseudomonadota</taxon>
        <taxon>Gammaproteobacteria</taxon>
        <taxon>Chromatiales</taxon>
        <taxon>Chromatiaceae</taxon>
        <taxon>Lamprobacter</taxon>
    </lineage>
</organism>
<reference evidence="1 2" key="1">
    <citation type="journal article" date="2020" name="Microorganisms">
        <title>Osmotic Adaptation and Compatible Solute Biosynthesis of Phototrophic Bacteria as Revealed from Genome Analyses.</title>
        <authorList>
            <person name="Imhoff J.F."/>
            <person name="Rahn T."/>
            <person name="Kunzel S."/>
            <person name="Keller A."/>
            <person name="Neulinger S.C."/>
        </authorList>
    </citation>
    <scope>NUCLEOTIDE SEQUENCE [LARGE SCALE GENOMIC DNA]</scope>
    <source>
        <strain evidence="1 2">DSM 25653</strain>
    </source>
</reference>
<sequence length="109" mass="12483">MHIEAIYDQGRLEFQRPVTLKHQRLRVRVEIPDQEILDAQAPSLPTYVLADFPAEIRDKVERMTAIAEQARQEMLPASATADTESEEAQQRWAAVELRNASRAEQGRMP</sequence>